<dbReference type="Pfam" id="PF01127">
    <property type="entry name" value="Sdh_cyt"/>
    <property type="match status" value="1"/>
</dbReference>
<feature type="transmembrane region" description="Helical" evidence="8">
    <location>
        <begin position="133"/>
        <end position="151"/>
    </location>
</feature>
<keyword evidence="2" id="KW-0349">Heme</keyword>
<dbReference type="PANTHER" id="PTHR10978:SF5">
    <property type="entry name" value="SUCCINATE DEHYDROGENASE CYTOCHROME B560 SUBUNIT, MITOCHONDRIAL"/>
    <property type="match status" value="1"/>
</dbReference>
<dbReference type="AlphaFoldDB" id="A0AA38RL94"/>
<dbReference type="GO" id="GO:0009055">
    <property type="term" value="F:electron transfer activity"/>
    <property type="evidence" value="ECO:0007669"/>
    <property type="project" value="InterPro"/>
</dbReference>
<sequence>MISRVGLSAVRRAAVKPSTVFSQNLIRATAVSALSSPATQIRAAATESMSQKEANDLLASQRRQRPVSPHLSIYAYDQTFFIGSIWQRFTGAGFAGALYVFSAAYLVAPLTGWHLESASLATAFAGLPVALKGGVKFFLAWPFVFHLFNGVRHLLWDVGFGFSRKDIKQQGWIFWTTSLLGALGLTFFL</sequence>
<feature type="transmembrane region" description="Helical" evidence="8">
    <location>
        <begin position="92"/>
        <end position="113"/>
    </location>
</feature>
<gene>
    <name evidence="9" type="ORF">NKR23_g6272</name>
</gene>
<keyword evidence="4" id="KW-0479">Metal-binding</keyword>
<evidence type="ECO:0000313" key="10">
    <source>
        <dbReference type="Proteomes" id="UP001174694"/>
    </source>
</evidence>
<dbReference type="InterPro" id="IPR014314">
    <property type="entry name" value="Succ_DH_cytb556"/>
</dbReference>
<keyword evidence="6" id="KW-0408">Iron</keyword>
<evidence type="ECO:0000256" key="7">
    <source>
        <dbReference type="ARBA" id="ARBA00023136"/>
    </source>
</evidence>
<keyword evidence="5 8" id="KW-1133">Transmembrane helix</keyword>
<dbReference type="NCBIfam" id="TIGR02970">
    <property type="entry name" value="succ_dehyd_cytB"/>
    <property type="match status" value="1"/>
</dbReference>
<dbReference type="PROSITE" id="PS01001">
    <property type="entry name" value="SDH_CYT_2"/>
    <property type="match status" value="1"/>
</dbReference>
<evidence type="ECO:0000256" key="4">
    <source>
        <dbReference type="ARBA" id="ARBA00022723"/>
    </source>
</evidence>
<comment type="caution">
    <text evidence="9">The sequence shown here is derived from an EMBL/GenBank/DDBJ whole genome shotgun (WGS) entry which is preliminary data.</text>
</comment>
<evidence type="ECO:0000256" key="6">
    <source>
        <dbReference type="ARBA" id="ARBA00023004"/>
    </source>
</evidence>
<dbReference type="GO" id="GO:0006121">
    <property type="term" value="P:mitochondrial electron transport, succinate to ubiquinone"/>
    <property type="evidence" value="ECO:0007669"/>
    <property type="project" value="TreeGrafter"/>
</dbReference>
<protein>
    <recommendedName>
        <fullName evidence="11">Succinate dehydrogenase subunit C</fullName>
    </recommendedName>
</protein>
<evidence type="ECO:0000256" key="2">
    <source>
        <dbReference type="ARBA" id="ARBA00022617"/>
    </source>
</evidence>
<dbReference type="CDD" id="cd03499">
    <property type="entry name" value="SQR_TypeC_SdhC"/>
    <property type="match status" value="1"/>
</dbReference>
<dbReference type="GO" id="GO:0005739">
    <property type="term" value="C:mitochondrion"/>
    <property type="evidence" value="ECO:0007669"/>
    <property type="project" value="GOC"/>
</dbReference>
<name>A0AA38RL94_9PEZI</name>
<dbReference type="Proteomes" id="UP001174694">
    <property type="component" value="Unassembled WGS sequence"/>
</dbReference>
<dbReference type="GO" id="GO:0006099">
    <property type="term" value="P:tricarboxylic acid cycle"/>
    <property type="evidence" value="ECO:0007669"/>
    <property type="project" value="InterPro"/>
</dbReference>
<reference evidence="9" key="1">
    <citation type="submission" date="2022-07" db="EMBL/GenBank/DDBJ databases">
        <title>Fungi with potential for degradation of polypropylene.</title>
        <authorList>
            <person name="Gostincar C."/>
        </authorList>
    </citation>
    <scope>NUCLEOTIDE SEQUENCE</scope>
    <source>
        <strain evidence="9">EXF-13308</strain>
    </source>
</reference>
<feature type="transmembrane region" description="Helical" evidence="8">
    <location>
        <begin position="172"/>
        <end position="188"/>
    </location>
</feature>
<dbReference type="EMBL" id="JANBVO010000018">
    <property type="protein sequence ID" value="KAJ9143831.1"/>
    <property type="molecule type" value="Genomic_DNA"/>
</dbReference>
<evidence type="ECO:0008006" key="11">
    <source>
        <dbReference type="Google" id="ProtNLM"/>
    </source>
</evidence>
<dbReference type="Gene3D" id="1.20.1300.10">
    <property type="entry name" value="Fumarate reductase/succinate dehydrogenase, transmembrane subunit"/>
    <property type="match status" value="1"/>
</dbReference>
<dbReference type="GO" id="GO:0016020">
    <property type="term" value="C:membrane"/>
    <property type="evidence" value="ECO:0007669"/>
    <property type="project" value="UniProtKB-SubCell"/>
</dbReference>
<organism evidence="9 10">
    <name type="scientific">Pleurostoma richardsiae</name>
    <dbReference type="NCBI Taxonomy" id="41990"/>
    <lineage>
        <taxon>Eukaryota</taxon>
        <taxon>Fungi</taxon>
        <taxon>Dikarya</taxon>
        <taxon>Ascomycota</taxon>
        <taxon>Pezizomycotina</taxon>
        <taxon>Sordariomycetes</taxon>
        <taxon>Sordariomycetidae</taxon>
        <taxon>Calosphaeriales</taxon>
        <taxon>Pleurostomataceae</taxon>
        <taxon>Pleurostoma</taxon>
    </lineage>
</organism>
<evidence type="ECO:0000256" key="3">
    <source>
        <dbReference type="ARBA" id="ARBA00022692"/>
    </source>
</evidence>
<accession>A0AA38RL94</accession>
<dbReference type="InterPro" id="IPR000701">
    <property type="entry name" value="SuccDH_FuR_B_TM-su"/>
</dbReference>
<keyword evidence="7 8" id="KW-0472">Membrane</keyword>
<dbReference type="InterPro" id="IPR034804">
    <property type="entry name" value="SQR/QFR_C/D"/>
</dbReference>
<keyword evidence="3 8" id="KW-0812">Transmembrane</keyword>
<evidence type="ECO:0000256" key="5">
    <source>
        <dbReference type="ARBA" id="ARBA00022989"/>
    </source>
</evidence>
<evidence type="ECO:0000256" key="8">
    <source>
        <dbReference type="SAM" id="Phobius"/>
    </source>
</evidence>
<dbReference type="InterPro" id="IPR018495">
    <property type="entry name" value="Succ_DH_cyt_bsu_CS"/>
</dbReference>
<dbReference type="GO" id="GO:0046872">
    <property type="term" value="F:metal ion binding"/>
    <property type="evidence" value="ECO:0007669"/>
    <property type="project" value="UniProtKB-KW"/>
</dbReference>
<comment type="subcellular location">
    <subcellularLocation>
        <location evidence="1">Membrane</location>
        <topology evidence="1">Multi-pass membrane protein</topology>
    </subcellularLocation>
</comment>
<dbReference type="SUPFAM" id="SSF81343">
    <property type="entry name" value="Fumarate reductase respiratory complex transmembrane subunits"/>
    <property type="match status" value="1"/>
</dbReference>
<keyword evidence="10" id="KW-1185">Reference proteome</keyword>
<proteinExistence type="predicted"/>
<evidence type="ECO:0000313" key="9">
    <source>
        <dbReference type="EMBL" id="KAJ9143831.1"/>
    </source>
</evidence>
<dbReference type="PANTHER" id="PTHR10978">
    <property type="entry name" value="SUCCINATE DEHYDROGENASE CYTOCHROME B560 SUBUNIT"/>
    <property type="match status" value="1"/>
</dbReference>
<evidence type="ECO:0000256" key="1">
    <source>
        <dbReference type="ARBA" id="ARBA00004141"/>
    </source>
</evidence>